<feature type="compositionally biased region" description="Basic and acidic residues" evidence="1">
    <location>
        <begin position="61"/>
        <end position="74"/>
    </location>
</feature>
<proteinExistence type="predicted"/>
<reference evidence="2" key="1">
    <citation type="submission" date="2020-02" db="EMBL/GenBank/DDBJ databases">
        <authorList>
            <person name="Meier V. D."/>
        </authorList>
    </citation>
    <scope>NUCLEOTIDE SEQUENCE</scope>
    <source>
        <strain evidence="2">AVDCRST_MAG05</strain>
    </source>
</reference>
<feature type="non-terminal residue" evidence="2">
    <location>
        <position position="211"/>
    </location>
</feature>
<feature type="region of interest" description="Disordered" evidence="1">
    <location>
        <begin position="53"/>
        <end position="75"/>
    </location>
</feature>
<organism evidence="2">
    <name type="scientific">uncultured Rubrobacteraceae bacterium</name>
    <dbReference type="NCBI Taxonomy" id="349277"/>
    <lineage>
        <taxon>Bacteria</taxon>
        <taxon>Bacillati</taxon>
        <taxon>Actinomycetota</taxon>
        <taxon>Rubrobacteria</taxon>
        <taxon>Rubrobacterales</taxon>
        <taxon>Rubrobacteraceae</taxon>
        <taxon>environmental samples</taxon>
    </lineage>
</organism>
<gene>
    <name evidence="2" type="ORF">AVDCRST_MAG05-2741</name>
</gene>
<accession>A0A6J4SVB1</accession>
<sequence>EQVRAARGDRASGRGGERPGAGGGVGRGPLGVALGDPGGRRLLFGLLPDPARVRRQRHDRRGAGRTDVGHRERYPVAAAVGPATAVDGGRHAGPVPGVGWLDLVRRDPGIAGAGAARPRAVAAGTGADAGPARARRPDARRDPWRRLRGRGDGQGSGAEVRRRSFRGYHTGERHQRAVVYADAARGGGGRPGAHAHQQPAAHEPAPHRSDA</sequence>
<feature type="non-terminal residue" evidence="2">
    <location>
        <position position="1"/>
    </location>
</feature>
<evidence type="ECO:0000313" key="2">
    <source>
        <dbReference type="EMBL" id="CAA9506226.1"/>
    </source>
</evidence>
<feature type="compositionally biased region" description="Basic and acidic residues" evidence="1">
    <location>
        <begin position="135"/>
        <end position="151"/>
    </location>
</feature>
<feature type="compositionally biased region" description="Basic and acidic residues" evidence="1">
    <location>
        <begin position="1"/>
        <end position="17"/>
    </location>
</feature>
<dbReference type="EMBL" id="CADCVM010000301">
    <property type="protein sequence ID" value="CAA9506226.1"/>
    <property type="molecule type" value="Genomic_DNA"/>
</dbReference>
<feature type="region of interest" description="Disordered" evidence="1">
    <location>
        <begin position="114"/>
        <end position="211"/>
    </location>
</feature>
<feature type="compositionally biased region" description="Gly residues" evidence="1">
    <location>
        <begin position="18"/>
        <end position="29"/>
    </location>
</feature>
<dbReference type="EC" id="1.6.99.3" evidence="2"/>
<evidence type="ECO:0000256" key="1">
    <source>
        <dbReference type="SAM" id="MobiDB-lite"/>
    </source>
</evidence>
<feature type="compositionally biased region" description="Low complexity" evidence="1">
    <location>
        <begin position="114"/>
        <end position="132"/>
    </location>
</feature>
<feature type="compositionally biased region" description="Low complexity" evidence="1">
    <location>
        <begin position="192"/>
        <end position="203"/>
    </location>
</feature>
<keyword evidence="2" id="KW-0560">Oxidoreductase</keyword>
<protein>
    <submittedName>
        <fullName evidence="2">NADH dehydrogenase</fullName>
        <ecNumber evidence="2">1.6.99.3</ecNumber>
    </submittedName>
</protein>
<name>A0A6J4SVB1_9ACTN</name>
<feature type="region of interest" description="Disordered" evidence="1">
    <location>
        <begin position="1"/>
        <end position="33"/>
    </location>
</feature>
<dbReference type="GO" id="GO:0016491">
    <property type="term" value="F:oxidoreductase activity"/>
    <property type="evidence" value="ECO:0007669"/>
    <property type="project" value="UniProtKB-KW"/>
</dbReference>
<dbReference type="AlphaFoldDB" id="A0A6J4SVB1"/>